<protein>
    <submittedName>
        <fullName evidence="2">Uncharacterized protein</fullName>
    </submittedName>
</protein>
<feature type="region of interest" description="Disordered" evidence="1">
    <location>
        <begin position="30"/>
        <end position="123"/>
    </location>
</feature>
<dbReference type="HOGENOM" id="CLU_2019223_0_0_1"/>
<sequence>MVYLGSTLAQAEYLLLTLIHGAEHTDWLATRTDHQPRGSQAGGDSRTGTGVSARVCSASAPQERKAPVGVERPGPAVGAPRLHEPRGRRGVAEASRNDRSGSLPARHARSGSINDRAGHGLTT</sequence>
<reference evidence="3" key="1">
    <citation type="journal article" date="2012" name="Nat. Biotechnol.">
        <title>Reference genome sequence of the model plant Setaria.</title>
        <authorList>
            <person name="Bennetzen J.L."/>
            <person name="Schmutz J."/>
            <person name="Wang H."/>
            <person name="Percifield R."/>
            <person name="Hawkins J."/>
            <person name="Pontaroli A.C."/>
            <person name="Estep M."/>
            <person name="Feng L."/>
            <person name="Vaughn J.N."/>
            <person name="Grimwood J."/>
            <person name="Jenkins J."/>
            <person name="Barry K."/>
            <person name="Lindquist E."/>
            <person name="Hellsten U."/>
            <person name="Deshpande S."/>
            <person name="Wang X."/>
            <person name="Wu X."/>
            <person name="Mitros T."/>
            <person name="Triplett J."/>
            <person name="Yang X."/>
            <person name="Ye C.Y."/>
            <person name="Mauro-Herrera M."/>
            <person name="Wang L."/>
            <person name="Li P."/>
            <person name="Sharma M."/>
            <person name="Sharma R."/>
            <person name="Ronald P.C."/>
            <person name="Panaud O."/>
            <person name="Kellogg E.A."/>
            <person name="Brutnell T.P."/>
            <person name="Doust A.N."/>
            <person name="Tuskan G.A."/>
            <person name="Rokhsar D."/>
            <person name="Devos K.M."/>
        </authorList>
    </citation>
    <scope>NUCLEOTIDE SEQUENCE [LARGE SCALE GENOMIC DNA]</scope>
    <source>
        <strain evidence="3">cv. Yugu1</strain>
    </source>
</reference>
<keyword evidence="3" id="KW-1185">Reference proteome</keyword>
<dbReference type="Proteomes" id="UP000004995">
    <property type="component" value="Unassembled WGS sequence"/>
</dbReference>
<organism evidence="2 3">
    <name type="scientific">Setaria italica</name>
    <name type="common">Foxtail millet</name>
    <name type="synonym">Panicum italicum</name>
    <dbReference type="NCBI Taxonomy" id="4555"/>
    <lineage>
        <taxon>Eukaryota</taxon>
        <taxon>Viridiplantae</taxon>
        <taxon>Streptophyta</taxon>
        <taxon>Embryophyta</taxon>
        <taxon>Tracheophyta</taxon>
        <taxon>Spermatophyta</taxon>
        <taxon>Magnoliopsida</taxon>
        <taxon>Liliopsida</taxon>
        <taxon>Poales</taxon>
        <taxon>Poaceae</taxon>
        <taxon>PACMAD clade</taxon>
        <taxon>Panicoideae</taxon>
        <taxon>Panicodae</taxon>
        <taxon>Paniceae</taxon>
        <taxon>Cenchrinae</taxon>
        <taxon>Setaria</taxon>
    </lineage>
</organism>
<evidence type="ECO:0000256" key="1">
    <source>
        <dbReference type="SAM" id="MobiDB-lite"/>
    </source>
</evidence>
<accession>K3YWR7</accession>
<dbReference type="EnsemblPlants" id="KQL30996">
    <property type="protein sequence ID" value="KQL30996"/>
    <property type="gene ID" value="SETIT_018713mg"/>
</dbReference>
<evidence type="ECO:0000313" key="2">
    <source>
        <dbReference type="EnsemblPlants" id="KQL30996"/>
    </source>
</evidence>
<name>K3YWR7_SETIT</name>
<dbReference type="EMBL" id="AGNK02000503">
    <property type="status" value="NOT_ANNOTATED_CDS"/>
    <property type="molecule type" value="Genomic_DNA"/>
</dbReference>
<feature type="compositionally biased region" description="Basic and acidic residues" evidence="1">
    <location>
        <begin position="81"/>
        <end position="99"/>
    </location>
</feature>
<proteinExistence type="predicted"/>
<reference evidence="2" key="2">
    <citation type="submission" date="2018-08" db="UniProtKB">
        <authorList>
            <consortium name="EnsemblPlants"/>
        </authorList>
    </citation>
    <scope>IDENTIFICATION</scope>
    <source>
        <strain evidence="2">Yugu1</strain>
    </source>
</reference>
<dbReference type="InParanoid" id="K3YWR7"/>
<evidence type="ECO:0000313" key="3">
    <source>
        <dbReference type="Proteomes" id="UP000004995"/>
    </source>
</evidence>
<dbReference type="AlphaFoldDB" id="K3YWR7"/>
<dbReference type="Gramene" id="KQL30996">
    <property type="protein sequence ID" value="KQL30996"/>
    <property type="gene ID" value="SETIT_018713mg"/>
</dbReference>